<proteinExistence type="predicted"/>
<evidence type="ECO:0000313" key="1">
    <source>
        <dbReference type="EMBL" id="CAG8492039.1"/>
    </source>
</evidence>
<comment type="caution">
    <text evidence="1">The sequence shown here is derived from an EMBL/GenBank/DDBJ whole genome shotgun (WGS) entry which is preliminary data.</text>
</comment>
<accession>A0ACA9KTI6</accession>
<gene>
    <name evidence="1" type="ORF">ACOLOM_LOCUS2420</name>
</gene>
<keyword evidence="2" id="KW-1185">Reference proteome</keyword>
<name>A0ACA9KTI6_9GLOM</name>
<organism evidence="1 2">
    <name type="scientific">Acaulospora colombiana</name>
    <dbReference type="NCBI Taxonomy" id="27376"/>
    <lineage>
        <taxon>Eukaryota</taxon>
        <taxon>Fungi</taxon>
        <taxon>Fungi incertae sedis</taxon>
        <taxon>Mucoromycota</taxon>
        <taxon>Glomeromycotina</taxon>
        <taxon>Glomeromycetes</taxon>
        <taxon>Diversisporales</taxon>
        <taxon>Acaulosporaceae</taxon>
        <taxon>Acaulospora</taxon>
    </lineage>
</organism>
<dbReference type="EMBL" id="CAJVPT010003123">
    <property type="protein sequence ID" value="CAG8492039.1"/>
    <property type="molecule type" value="Genomic_DNA"/>
</dbReference>
<protein>
    <submittedName>
        <fullName evidence="1">3590_t:CDS:1</fullName>
    </submittedName>
</protein>
<sequence length="218" mass="24260">MAYDIEPSMTYRGHTAAVNSVVLGSEQRKCYSASMDSTIRVWNLPPPKREIYGPVDPSLNLTSYIGHTDAIWDLRLFPISSQNTRLLASASADGTVKIWNTEAEGSPLKCSWGYYGSNGGEIVNGIGRPPVPTSVDFVNNDLKKIAVSFQNSIIKLFDIETGQEVLSFKSDETYDNTPATQINRIVSHPTIPLLFSAHEDKYIRFFDTNSGMIFTWII</sequence>
<reference evidence="1" key="1">
    <citation type="submission" date="2021-06" db="EMBL/GenBank/DDBJ databases">
        <authorList>
            <person name="Kallberg Y."/>
            <person name="Tangrot J."/>
            <person name="Rosling A."/>
        </authorList>
    </citation>
    <scope>NUCLEOTIDE SEQUENCE</scope>
    <source>
        <strain evidence="1">CL356</strain>
    </source>
</reference>
<dbReference type="Proteomes" id="UP000789525">
    <property type="component" value="Unassembled WGS sequence"/>
</dbReference>
<evidence type="ECO:0000313" key="2">
    <source>
        <dbReference type="Proteomes" id="UP000789525"/>
    </source>
</evidence>